<organism evidence="1 2">
    <name type="scientific">Rangifer tarandus platyrhynchus</name>
    <name type="common">Svalbard reindeer</name>
    <dbReference type="NCBI Taxonomy" id="3082113"/>
    <lineage>
        <taxon>Eukaryota</taxon>
        <taxon>Metazoa</taxon>
        <taxon>Chordata</taxon>
        <taxon>Craniata</taxon>
        <taxon>Vertebrata</taxon>
        <taxon>Euteleostomi</taxon>
        <taxon>Mammalia</taxon>
        <taxon>Eutheria</taxon>
        <taxon>Laurasiatheria</taxon>
        <taxon>Artiodactyla</taxon>
        <taxon>Ruminantia</taxon>
        <taxon>Pecora</taxon>
        <taxon>Cervidae</taxon>
        <taxon>Odocoileinae</taxon>
        <taxon>Rangifer</taxon>
    </lineage>
</organism>
<sequence length="104" mass="11480">MASPASPKINAVLWGGEMLRNSHLAEPMRPLAHKAGPDTVTHQNLPRDLGWRHHAHLRNDNSESSREGKSLSQGHTVDKRRRVWDMNPLASPSCDLVTNEGGMG</sequence>
<evidence type="ECO:0000313" key="2">
    <source>
        <dbReference type="Proteomes" id="UP001162501"/>
    </source>
</evidence>
<protein>
    <submittedName>
        <fullName evidence="1">Uncharacterized protein</fullName>
    </submittedName>
</protein>
<dbReference type="Proteomes" id="UP001162501">
    <property type="component" value="Chromosome 3"/>
</dbReference>
<evidence type="ECO:0000313" key="1">
    <source>
        <dbReference type="EMBL" id="CAN0433911.1"/>
    </source>
</evidence>
<dbReference type="EMBL" id="OX596087">
    <property type="protein sequence ID" value="CAN0433911.1"/>
    <property type="molecule type" value="Genomic_DNA"/>
</dbReference>
<gene>
    <name evidence="1" type="ORF">MRATA1EN22A_LOCUS18813</name>
</gene>
<reference evidence="1" key="2">
    <citation type="submission" date="2025-03" db="EMBL/GenBank/DDBJ databases">
        <authorList>
            <consortium name="ELIXIR-Norway"/>
            <consortium name="Elixir Norway"/>
        </authorList>
    </citation>
    <scope>NUCLEOTIDE SEQUENCE</scope>
</reference>
<name>A0AC59ZKA6_RANTA</name>
<accession>A0AC59ZKA6</accession>
<reference evidence="1" key="1">
    <citation type="submission" date="2023-05" db="EMBL/GenBank/DDBJ databases">
        <authorList>
            <consortium name="ELIXIR-Norway"/>
        </authorList>
    </citation>
    <scope>NUCLEOTIDE SEQUENCE</scope>
</reference>
<proteinExistence type="predicted"/>